<dbReference type="Gene3D" id="3.90.640.10">
    <property type="entry name" value="Actin, Chain A, domain 4"/>
    <property type="match status" value="1"/>
</dbReference>
<comment type="caution">
    <text evidence="5">The sequence shown here is derived from an EMBL/GenBank/DDBJ whole genome shotgun (WGS) entry which is preliminary data.</text>
</comment>
<feature type="region of interest" description="Disordered" evidence="4">
    <location>
        <begin position="548"/>
        <end position="578"/>
    </location>
</feature>
<dbReference type="GO" id="GO:0005634">
    <property type="term" value="C:nucleus"/>
    <property type="evidence" value="ECO:0007669"/>
    <property type="project" value="TreeGrafter"/>
</dbReference>
<dbReference type="InterPro" id="IPR013126">
    <property type="entry name" value="Hsp_70_fam"/>
</dbReference>
<dbReference type="PANTHER" id="PTHR45639">
    <property type="entry name" value="HSC70CB, ISOFORM G-RELATED"/>
    <property type="match status" value="1"/>
</dbReference>
<dbReference type="GO" id="GO:0140662">
    <property type="term" value="F:ATP-dependent protein folding chaperone"/>
    <property type="evidence" value="ECO:0007669"/>
    <property type="project" value="InterPro"/>
</dbReference>
<keyword evidence="2" id="KW-0547">Nucleotide-binding</keyword>
<dbReference type="EMBL" id="QZAR01000032">
    <property type="protein sequence ID" value="THW92768.1"/>
    <property type="molecule type" value="Genomic_DNA"/>
</dbReference>
<dbReference type="PANTHER" id="PTHR45639:SF32">
    <property type="entry name" value="HEAT SHOCK PROTEIN PDR13"/>
    <property type="match status" value="1"/>
</dbReference>
<evidence type="ECO:0000256" key="1">
    <source>
        <dbReference type="ARBA" id="ARBA00007381"/>
    </source>
</evidence>
<reference evidence="5 6" key="1">
    <citation type="submission" date="2018-10" db="EMBL/GenBank/DDBJ databases">
        <title>Fifty Aureobasidium pullulans genomes reveal a recombining polyextremotolerant generalist.</title>
        <authorList>
            <person name="Gostincar C."/>
            <person name="Turk M."/>
            <person name="Zajc J."/>
            <person name="Gunde-Cimerman N."/>
        </authorList>
    </citation>
    <scope>NUCLEOTIDE SEQUENCE [LARGE SCALE GENOMIC DNA]</scope>
    <source>
        <strain evidence="5 6">EXF-10507</strain>
    </source>
</reference>
<dbReference type="CDD" id="cd10232">
    <property type="entry name" value="ASKHA_NBD_HSP70_ScSsz1p-like"/>
    <property type="match status" value="1"/>
</dbReference>
<keyword evidence="3" id="KW-0067">ATP-binding</keyword>
<gene>
    <name evidence="5" type="ORF">D6D15_02916</name>
</gene>
<dbReference type="PRINTS" id="PR00301">
    <property type="entry name" value="HEATSHOCK70"/>
</dbReference>
<dbReference type="AlphaFoldDB" id="A0A4S9BHB7"/>
<evidence type="ECO:0000313" key="5">
    <source>
        <dbReference type="EMBL" id="THW92768.1"/>
    </source>
</evidence>
<accession>A0A4S9BHB7</accession>
<dbReference type="InterPro" id="IPR029047">
    <property type="entry name" value="HSP70_peptide-bd_sf"/>
</dbReference>
<dbReference type="InterPro" id="IPR043129">
    <property type="entry name" value="ATPase_NBD"/>
</dbReference>
<evidence type="ECO:0000256" key="3">
    <source>
        <dbReference type="ARBA" id="ARBA00022840"/>
    </source>
</evidence>
<dbReference type="Gene3D" id="3.30.30.30">
    <property type="match status" value="1"/>
</dbReference>
<dbReference type="FunFam" id="3.90.640.10:FF:000010">
    <property type="entry name" value="heat shock 70 kDa protein 14"/>
    <property type="match status" value="1"/>
</dbReference>
<dbReference type="GO" id="GO:0005829">
    <property type="term" value="C:cytosol"/>
    <property type="evidence" value="ECO:0007669"/>
    <property type="project" value="TreeGrafter"/>
</dbReference>
<evidence type="ECO:0000256" key="4">
    <source>
        <dbReference type="SAM" id="MobiDB-lite"/>
    </source>
</evidence>
<dbReference type="Pfam" id="PF00012">
    <property type="entry name" value="HSP70"/>
    <property type="match status" value="1"/>
</dbReference>
<dbReference type="FunFam" id="3.30.30.30:FF:000009">
    <property type="entry name" value="Heat shock protein Hsp70"/>
    <property type="match status" value="1"/>
</dbReference>
<dbReference type="Proteomes" id="UP000304928">
    <property type="component" value="Unassembled WGS sequence"/>
</dbReference>
<protein>
    <submittedName>
        <fullName evidence="5">HSP70-domain-containing protein</fullName>
    </submittedName>
</protein>
<proteinExistence type="inferred from homology"/>
<dbReference type="GO" id="GO:0005524">
    <property type="term" value="F:ATP binding"/>
    <property type="evidence" value="ECO:0007669"/>
    <property type="project" value="UniProtKB-KW"/>
</dbReference>
<dbReference type="Gene3D" id="2.60.34.10">
    <property type="entry name" value="Substrate Binding Domain Of DNAk, Chain A, domain 1"/>
    <property type="match status" value="1"/>
</dbReference>
<name>A0A4S9BHB7_AURPU</name>
<feature type="compositionally biased region" description="Acidic residues" evidence="4">
    <location>
        <begin position="559"/>
        <end position="575"/>
    </location>
</feature>
<evidence type="ECO:0000256" key="2">
    <source>
        <dbReference type="ARBA" id="ARBA00022741"/>
    </source>
</evidence>
<comment type="similarity">
    <text evidence="1">Belongs to the heat shock protein 70 family.</text>
</comment>
<sequence length="634" mass="68268">MYHAKNRVTLIKSIRCRSAANEGRSWSAKILAFSHLSSQLHNFNQDQKVPPLYLSPSNLLLRQLEHQSFPPFSPHITFKMSAEGETAPKVAIGISFGNSYSSIAYTSGEAKAEVIANELGDRQIPTVLSYVDGEEFQGTEAKSQLVRNPKNTVAYFRDFLGKDFKSIDPTNCHASAHPVDAENTIAFQIKDTEADQQNTRTIHEITVRHLRRLASSATDYLGKKVNAAIITIPSDFTDAQKDALNKAATEAGLEVLQFITEPVAALLAHDAKNNEESTKDKNVVVADIGGTRTDIAIVASRGGMYTVLATAHDYELGGAQLDAALIDYAAKEFQKKNKTDPRTNERSLAKLKLEAEAVKKSLSLGASAAFSIESLSDGIDFSLTVNRTRYELLAGKVFGSFTRLIESAVQKAGLDNLEIDEILLSGGTSHTPKIASNVQSVFSESTIIAPSTNPAAVNPSELTVRGAAIQASLISEFEKEDVEQSTHPAVTVAPHLAKAIGVLVGDSEFVTLIDANTAVPVRRTAQLNAAEGDVLVKLCEGVSEIKVTKEEPAPKAEANGDDEDSDDDSDDEPEETREKVWKAGEVIAEAAVKDVKKGSKVEVQINVNADLSVQVIVREVGSKTGVRGTIEASA</sequence>
<evidence type="ECO:0000313" key="6">
    <source>
        <dbReference type="Proteomes" id="UP000304928"/>
    </source>
</evidence>
<dbReference type="SUPFAM" id="SSF100920">
    <property type="entry name" value="Heat shock protein 70kD (HSP70), peptide-binding domain"/>
    <property type="match status" value="1"/>
</dbReference>
<dbReference type="SUPFAM" id="SSF53067">
    <property type="entry name" value="Actin-like ATPase domain"/>
    <property type="match status" value="2"/>
</dbReference>
<organism evidence="5 6">
    <name type="scientific">Aureobasidium pullulans</name>
    <name type="common">Black yeast</name>
    <name type="synonym">Pullularia pullulans</name>
    <dbReference type="NCBI Taxonomy" id="5580"/>
    <lineage>
        <taxon>Eukaryota</taxon>
        <taxon>Fungi</taxon>
        <taxon>Dikarya</taxon>
        <taxon>Ascomycota</taxon>
        <taxon>Pezizomycotina</taxon>
        <taxon>Dothideomycetes</taxon>
        <taxon>Dothideomycetidae</taxon>
        <taxon>Dothideales</taxon>
        <taxon>Saccotheciaceae</taxon>
        <taxon>Aureobasidium</taxon>
    </lineage>
</organism>
<dbReference type="Gene3D" id="3.30.420.40">
    <property type="match status" value="2"/>
</dbReference>